<dbReference type="GO" id="GO:0000160">
    <property type="term" value="P:phosphorelay signal transduction system"/>
    <property type="evidence" value="ECO:0007669"/>
    <property type="project" value="InterPro"/>
</dbReference>
<evidence type="ECO:0008006" key="2">
    <source>
        <dbReference type="Google" id="ProtNLM"/>
    </source>
</evidence>
<sequence>MSNINNHSLDIVANNLGLEEAVEMFEYALPHISQRRDELRKHISISDWEAAGQCVHRTLSSVNLYGSDRLEELLLQVKLASTGEVEPSTLNQELSKEFDNVLQSIKQWLATHTSS</sequence>
<organism evidence="1">
    <name type="scientific">uncultured Thiotrichaceae bacterium</name>
    <dbReference type="NCBI Taxonomy" id="298394"/>
    <lineage>
        <taxon>Bacteria</taxon>
        <taxon>Pseudomonadati</taxon>
        <taxon>Pseudomonadota</taxon>
        <taxon>Gammaproteobacteria</taxon>
        <taxon>Thiotrichales</taxon>
        <taxon>Thiotrichaceae</taxon>
        <taxon>environmental samples</taxon>
    </lineage>
</organism>
<gene>
    <name evidence="1" type="ORF">HELGO_WM9187</name>
</gene>
<dbReference type="AlphaFoldDB" id="A0A6S6U973"/>
<protein>
    <recommendedName>
        <fullName evidence="2">HPt domain-containing protein</fullName>
    </recommendedName>
</protein>
<dbReference type="SUPFAM" id="SSF47226">
    <property type="entry name" value="Histidine-containing phosphotransfer domain, HPT domain"/>
    <property type="match status" value="1"/>
</dbReference>
<dbReference type="EMBL" id="CACVAY010000148">
    <property type="protein sequence ID" value="CAA6828309.1"/>
    <property type="molecule type" value="Genomic_DNA"/>
</dbReference>
<proteinExistence type="predicted"/>
<reference evidence="1" key="1">
    <citation type="submission" date="2020-01" db="EMBL/GenBank/DDBJ databases">
        <authorList>
            <person name="Meier V. D."/>
            <person name="Meier V D."/>
        </authorList>
    </citation>
    <scope>NUCLEOTIDE SEQUENCE</scope>
    <source>
        <strain evidence="1">HLG_WM_MAG_07</strain>
    </source>
</reference>
<evidence type="ECO:0000313" key="1">
    <source>
        <dbReference type="EMBL" id="CAA6828309.1"/>
    </source>
</evidence>
<accession>A0A6S6U973</accession>
<dbReference type="InterPro" id="IPR036641">
    <property type="entry name" value="HPT_dom_sf"/>
</dbReference>
<dbReference type="Gene3D" id="1.20.120.160">
    <property type="entry name" value="HPT domain"/>
    <property type="match status" value="1"/>
</dbReference>
<name>A0A6S6U973_9GAMM</name>